<organism evidence="1 2">
    <name type="scientific">Marinobacterium iners DSM 11526</name>
    <dbReference type="NCBI Taxonomy" id="1122198"/>
    <lineage>
        <taxon>Bacteria</taxon>
        <taxon>Pseudomonadati</taxon>
        <taxon>Pseudomonadota</taxon>
        <taxon>Gammaproteobacteria</taxon>
        <taxon>Oceanospirillales</taxon>
        <taxon>Oceanospirillaceae</taxon>
        <taxon>Marinobacterium</taxon>
    </lineage>
</organism>
<evidence type="ECO:0000313" key="1">
    <source>
        <dbReference type="EMBL" id="SEA73064.1"/>
    </source>
</evidence>
<name>A0A1H4DK21_9GAMM</name>
<keyword evidence="2" id="KW-1185">Reference proteome</keyword>
<dbReference type="AlphaFoldDB" id="A0A1H4DK21"/>
<accession>A0A1H4DK21</accession>
<reference evidence="2" key="1">
    <citation type="submission" date="2016-10" db="EMBL/GenBank/DDBJ databases">
        <authorList>
            <person name="Varghese N."/>
            <person name="Submissions S."/>
        </authorList>
    </citation>
    <scope>NUCLEOTIDE SEQUENCE [LARGE SCALE GENOMIC DNA]</scope>
    <source>
        <strain evidence="2">DSM 11526</strain>
    </source>
</reference>
<evidence type="ECO:0000313" key="2">
    <source>
        <dbReference type="Proteomes" id="UP000242469"/>
    </source>
</evidence>
<dbReference type="STRING" id="1122198.SAMN02745729_106139"/>
<evidence type="ECO:0008006" key="3">
    <source>
        <dbReference type="Google" id="ProtNLM"/>
    </source>
</evidence>
<dbReference type="EMBL" id="FNRJ01000006">
    <property type="protein sequence ID" value="SEA73064.1"/>
    <property type="molecule type" value="Genomic_DNA"/>
</dbReference>
<dbReference type="Proteomes" id="UP000242469">
    <property type="component" value="Unassembled WGS sequence"/>
</dbReference>
<gene>
    <name evidence="1" type="ORF">SAMN02745729_106139</name>
</gene>
<proteinExistence type="predicted"/>
<sequence>MESKSRRSALLSRGQLRLLIWVLPVVILLLSLLGPESQPEAVISADSDRRIYQQVIPQQTLFRLHLIAPHPPALDASTQLRQRLITQACIMRLQKPDELGDWLSAQGWEVQVQSNAGYRLLQLKSGRPFADSDVRQLLQQLQTPPTVDWSALLQRTQAEQYMMRQNAEVWLASPPSSNEHLSLDPLADYARQLQPSDWRITLTGPEYQSLSSVIFDPAPSSAPFEDLMLSPKPLPVTPAANAQLQLHRWTLPQVKSIQDFAQLLLGRELVVQPLSRWLKQQLADAPAHQAGYSLRWEATQSGGLVTLLLQGEQWPEIPAWLPQQLQPENVETARQTLLKQLEGNTGQQQWMDLLALYQLPPDSLQRLPTQLEVLELSAMQQWLQSQLLSDYYHTLSLPH</sequence>
<protein>
    <recommendedName>
        <fullName evidence="3">Insulinase (Peptidase family M16)</fullName>
    </recommendedName>
</protein>